<sequence length="66" mass="7673">MVEGHCHQSMATVLERFDTLRLYSVTLTPMLKFSYPSPSATCVLERKDLSGQLASHFNAFFYFWQH</sequence>
<name>A0A8T0W6F0_PANVG</name>
<accession>A0A8T0W6F0</accession>
<gene>
    <name evidence="1" type="ORF">PVAP13_2KG318167</name>
</gene>
<reference evidence="1" key="1">
    <citation type="submission" date="2020-05" db="EMBL/GenBank/DDBJ databases">
        <title>WGS assembly of Panicum virgatum.</title>
        <authorList>
            <person name="Lovell J.T."/>
            <person name="Jenkins J."/>
            <person name="Shu S."/>
            <person name="Juenger T.E."/>
            <person name="Schmutz J."/>
        </authorList>
    </citation>
    <scope>NUCLEOTIDE SEQUENCE</scope>
    <source>
        <strain evidence="1">AP13</strain>
    </source>
</reference>
<proteinExistence type="predicted"/>
<dbReference type="AlphaFoldDB" id="A0A8T0W6F0"/>
<protein>
    <submittedName>
        <fullName evidence="1">Uncharacterized protein</fullName>
    </submittedName>
</protein>
<organism evidence="1 2">
    <name type="scientific">Panicum virgatum</name>
    <name type="common">Blackwell switchgrass</name>
    <dbReference type="NCBI Taxonomy" id="38727"/>
    <lineage>
        <taxon>Eukaryota</taxon>
        <taxon>Viridiplantae</taxon>
        <taxon>Streptophyta</taxon>
        <taxon>Embryophyta</taxon>
        <taxon>Tracheophyta</taxon>
        <taxon>Spermatophyta</taxon>
        <taxon>Magnoliopsida</taxon>
        <taxon>Liliopsida</taxon>
        <taxon>Poales</taxon>
        <taxon>Poaceae</taxon>
        <taxon>PACMAD clade</taxon>
        <taxon>Panicoideae</taxon>
        <taxon>Panicodae</taxon>
        <taxon>Paniceae</taxon>
        <taxon>Panicinae</taxon>
        <taxon>Panicum</taxon>
        <taxon>Panicum sect. Hiantes</taxon>
    </lineage>
</organism>
<evidence type="ECO:0000313" key="2">
    <source>
        <dbReference type="Proteomes" id="UP000823388"/>
    </source>
</evidence>
<dbReference type="EMBL" id="CM029039">
    <property type="protein sequence ID" value="KAG2643150.1"/>
    <property type="molecule type" value="Genomic_DNA"/>
</dbReference>
<dbReference type="Proteomes" id="UP000823388">
    <property type="component" value="Chromosome 2K"/>
</dbReference>
<keyword evidence="2" id="KW-1185">Reference proteome</keyword>
<evidence type="ECO:0000313" key="1">
    <source>
        <dbReference type="EMBL" id="KAG2643150.1"/>
    </source>
</evidence>
<comment type="caution">
    <text evidence="1">The sequence shown here is derived from an EMBL/GenBank/DDBJ whole genome shotgun (WGS) entry which is preliminary data.</text>
</comment>